<dbReference type="Gene3D" id="1.10.357.10">
    <property type="entry name" value="Tetracycline Repressor, domain 2"/>
    <property type="match status" value="1"/>
</dbReference>
<dbReference type="Proteomes" id="UP000185841">
    <property type="component" value="Unassembled WGS sequence"/>
</dbReference>
<sequence length="237" mass="26576">MNLSSAVECPVRLAGELAESVQYRGRKASRQGSEQRRLSILEAALRIIVREGLRGVRHRAVAAEAGVPLSATTYYFNDIQDLIADSFALFVKRSSASLAALWAGMEDDFRRIAAAIEQDPRARRELVTHFIDLAVAHVLAKMRAHDDELLVELAFRQEALTNPQLRPLFLAHQQLRFRFAERAVRAMGSKAPVEDAQVLTTLVLRMEYHAIVDGVEDFDQEGQRAVLRRFLDLVIGA</sequence>
<feature type="domain" description="HTH tetR-type" evidence="3">
    <location>
        <begin position="34"/>
        <end position="94"/>
    </location>
</feature>
<name>A0A1N6QKD9_AQUAC</name>
<evidence type="ECO:0000256" key="1">
    <source>
        <dbReference type="ARBA" id="ARBA00023125"/>
    </source>
</evidence>
<dbReference type="InterPro" id="IPR041583">
    <property type="entry name" value="TetR_C_31"/>
</dbReference>
<evidence type="ECO:0000313" key="4">
    <source>
        <dbReference type="EMBL" id="SIQ17038.1"/>
    </source>
</evidence>
<gene>
    <name evidence="4" type="ORF">SAMN05878282_102516</name>
</gene>
<proteinExistence type="predicted"/>
<evidence type="ECO:0000259" key="3">
    <source>
        <dbReference type="PROSITE" id="PS50977"/>
    </source>
</evidence>
<dbReference type="EMBL" id="FTMP01000002">
    <property type="protein sequence ID" value="SIQ17038.1"/>
    <property type="molecule type" value="Genomic_DNA"/>
</dbReference>
<dbReference type="AlphaFoldDB" id="A0A1N6QKD9"/>
<dbReference type="Pfam" id="PF00440">
    <property type="entry name" value="TetR_N"/>
    <property type="match status" value="1"/>
</dbReference>
<evidence type="ECO:0000256" key="2">
    <source>
        <dbReference type="PROSITE-ProRule" id="PRU00335"/>
    </source>
</evidence>
<keyword evidence="1 2" id="KW-0238">DNA-binding</keyword>
<protein>
    <submittedName>
        <fullName evidence="4">Transcriptional regulator, TetR family</fullName>
    </submittedName>
</protein>
<accession>A0A1N6QKD9</accession>
<dbReference type="SUPFAM" id="SSF46689">
    <property type="entry name" value="Homeodomain-like"/>
    <property type="match status" value="1"/>
</dbReference>
<reference evidence="4 5" key="1">
    <citation type="submission" date="2017-01" db="EMBL/GenBank/DDBJ databases">
        <authorList>
            <person name="Mah S.A."/>
            <person name="Swanson W.J."/>
            <person name="Moy G.W."/>
            <person name="Vacquier V.D."/>
        </authorList>
    </citation>
    <scope>NUCLEOTIDE SEQUENCE [LARGE SCALE GENOMIC DNA]</scope>
    <source>
        <strain evidence="4 5">RU36E</strain>
    </source>
</reference>
<feature type="DNA-binding region" description="H-T-H motif" evidence="2">
    <location>
        <begin position="57"/>
        <end position="76"/>
    </location>
</feature>
<dbReference type="Pfam" id="PF17940">
    <property type="entry name" value="TetR_C_31"/>
    <property type="match status" value="1"/>
</dbReference>
<dbReference type="InterPro" id="IPR001647">
    <property type="entry name" value="HTH_TetR"/>
</dbReference>
<dbReference type="PROSITE" id="PS50977">
    <property type="entry name" value="HTH_TETR_2"/>
    <property type="match status" value="1"/>
</dbReference>
<organism evidence="4 5">
    <name type="scientific">Aquipseudomonas alcaligenes</name>
    <name type="common">Pseudomonas alcaligenes</name>
    <dbReference type="NCBI Taxonomy" id="43263"/>
    <lineage>
        <taxon>Bacteria</taxon>
        <taxon>Pseudomonadati</taxon>
        <taxon>Pseudomonadota</taxon>
        <taxon>Gammaproteobacteria</taxon>
        <taxon>Pseudomonadales</taxon>
        <taxon>Pseudomonadaceae</taxon>
        <taxon>Aquipseudomonas</taxon>
    </lineage>
</organism>
<dbReference type="InterPro" id="IPR009057">
    <property type="entry name" value="Homeodomain-like_sf"/>
</dbReference>
<evidence type="ECO:0000313" key="5">
    <source>
        <dbReference type="Proteomes" id="UP000185841"/>
    </source>
</evidence>
<dbReference type="GO" id="GO:0003677">
    <property type="term" value="F:DNA binding"/>
    <property type="evidence" value="ECO:0007669"/>
    <property type="project" value="UniProtKB-UniRule"/>
</dbReference>
<dbReference type="RefSeq" id="WP_076425484.1">
    <property type="nucleotide sequence ID" value="NZ_FTMP01000002.1"/>
</dbReference>